<dbReference type="EMBL" id="CP004078">
    <property type="protein sequence ID" value="AHV96137.1"/>
    <property type="molecule type" value="Genomic_DNA"/>
</dbReference>
<proteinExistence type="predicted"/>
<evidence type="ECO:0008006" key="4">
    <source>
        <dbReference type="Google" id="ProtNLM"/>
    </source>
</evidence>
<dbReference type="Proteomes" id="UP000019772">
    <property type="component" value="Chromosome"/>
</dbReference>
<dbReference type="HOGENOM" id="CLU_2303146_0_0_9"/>
<organism evidence="2 3">
    <name type="scientific">Paenibacillus sabinae T27</name>
    <dbReference type="NCBI Taxonomy" id="1268072"/>
    <lineage>
        <taxon>Bacteria</taxon>
        <taxon>Bacillati</taxon>
        <taxon>Bacillota</taxon>
        <taxon>Bacilli</taxon>
        <taxon>Bacillales</taxon>
        <taxon>Paenibacillaceae</taxon>
        <taxon>Paenibacillus</taxon>
    </lineage>
</organism>
<evidence type="ECO:0000256" key="1">
    <source>
        <dbReference type="SAM" id="Coils"/>
    </source>
</evidence>
<keyword evidence="1" id="KW-0175">Coiled coil</keyword>
<feature type="coiled-coil region" evidence="1">
    <location>
        <begin position="40"/>
        <end position="67"/>
    </location>
</feature>
<dbReference type="STRING" id="1268072.PSAB_06005"/>
<evidence type="ECO:0000313" key="2">
    <source>
        <dbReference type="EMBL" id="AHV96137.1"/>
    </source>
</evidence>
<dbReference type="RefSeq" id="WP_025333700.1">
    <property type="nucleotide sequence ID" value="NZ_CP004078.1"/>
</dbReference>
<keyword evidence="3" id="KW-1185">Reference proteome</keyword>
<dbReference type="OrthoDB" id="9983445at2"/>
<evidence type="ECO:0000313" key="3">
    <source>
        <dbReference type="Proteomes" id="UP000019772"/>
    </source>
</evidence>
<protein>
    <recommendedName>
        <fullName evidence="4">Phage protein</fullName>
    </recommendedName>
</protein>
<dbReference type="AlphaFoldDB" id="X4ZFA4"/>
<reference evidence="2 3" key="1">
    <citation type="journal article" date="2014" name="PLoS Genet.">
        <title>Comparative Genomic Analysis of N2-Fixing and Non-N2-Fixing Paenibacillus spp.: Organization, Evolution and Expression of the Nitrogen Fixation Genes.</title>
        <authorList>
            <person name="Xie J.B."/>
            <person name="Du Z."/>
            <person name="Bai L."/>
            <person name="Tian C."/>
            <person name="Zhang Y."/>
            <person name="Xie J.Y."/>
            <person name="Wang T."/>
            <person name="Liu X."/>
            <person name="Chen X."/>
            <person name="Cheng Q."/>
            <person name="Chen S."/>
            <person name="Li J."/>
        </authorList>
    </citation>
    <scope>NUCLEOTIDE SEQUENCE [LARGE SCALE GENOMIC DNA]</scope>
    <source>
        <strain evidence="2 3">T27</strain>
    </source>
</reference>
<gene>
    <name evidence="2" type="ORF">PSAB_06005</name>
</gene>
<accession>X4ZFA4</accession>
<dbReference type="PATRIC" id="fig|1268072.3.peg.1244"/>
<sequence>MTQDKRDWQQEKYENLIKRCEMMKSYGETICVDPSAIISLIETAARADAAEDREQRLKEALEKIRDDCDPNDWYFGPLHKEINAILSTLYPDTPAPKEGE</sequence>
<dbReference type="KEGG" id="psab:PSAB_06005"/>
<name>X4ZFA4_9BACL</name>